<proteinExistence type="predicted"/>
<organism evidence="1 2">
    <name type="scientific">Endozoicomonas numazuensis</name>
    <dbReference type="NCBI Taxonomy" id="1137799"/>
    <lineage>
        <taxon>Bacteria</taxon>
        <taxon>Pseudomonadati</taxon>
        <taxon>Pseudomonadota</taxon>
        <taxon>Gammaproteobacteria</taxon>
        <taxon>Oceanospirillales</taxon>
        <taxon>Endozoicomonadaceae</taxon>
        <taxon>Endozoicomonas</taxon>
    </lineage>
</organism>
<keyword evidence="2" id="KW-1185">Reference proteome</keyword>
<evidence type="ECO:0000313" key="1">
    <source>
        <dbReference type="EMBL" id="KEQ19037.1"/>
    </source>
</evidence>
<accession>A0A081NKR4</accession>
<sequence>MDAIGGAGKAHGSENSFQLRQTMKVLIPFMTLSLSKMWRRGRHLILKSPEAACAVDSLDVGVRTGNDQYNVMNY</sequence>
<dbReference type="EMBL" id="JOKH01000001">
    <property type="protein sequence ID" value="KEQ19037.1"/>
    <property type="molecule type" value="Genomic_DNA"/>
</dbReference>
<protein>
    <submittedName>
        <fullName evidence="1">Uncharacterized protein</fullName>
    </submittedName>
</protein>
<name>A0A081NKR4_9GAMM</name>
<comment type="caution">
    <text evidence="1">The sequence shown here is derived from an EMBL/GenBank/DDBJ whole genome shotgun (WGS) entry which is preliminary data.</text>
</comment>
<reference evidence="1 2" key="1">
    <citation type="submission" date="2014-06" db="EMBL/GenBank/DDBJ databases">
        <title>Whole Genome Sequences of Three Symbiotic Endozoicomonas Bacteria.</title>
        <authorList>
            <person name="Neave M.J."/>
            <person name="Apprill A."/>
            <person name="Voolstra C.R."/>
        </authorList>
    </citation>
    <scope>NUCLEOTIDE SEQUENCE [LARGE SCALE GENOMIC DNA]</scope>
    <source>
        <strain evidence="1 2">DSM 25634</strain>
    </source>
</reference>
<evidence type="ECO:0000313" key="2">
    <source>
        <dbReference type="Proteomes" id="UP000028073"/>
    </source>
</evidence>
<dbReference type="AlphaFoldDB" id="A0A081NKR4"/>
<dbReference type="Proteomes" id="UP000028073">
    <property type="component" value="Unassembled WGS sequence"/>
</dbReference>
<dbReference type="STRING" id="1137799.GZ78_03130"/>
<gene>
    <name evidence="1" type="ORF">GZ78_03130</name>
</gene>